<evidence type="ECO:0000256" key="2">
    <source>
        <dbReference type="ARBA" id="ARBA00022741"/>
    </source>
</evidence>
<dbReference type="PROSITE" id="PS50828">
    <property type="entry name" value="SMR"/>
    <property type="match status" value="1"/>
</dbReference>
<dbReference type="GO" id="GO:0004519">
    <property type="term" value="F:endonuclease activity"/>
    <property type="evidence" value="ECO:0007669"/>
    <property type="project" value="InterPro"/>
</dbReference>
<dbReference type="Gene3D" id="3.40.50.300">
    <property type="entry name" value="P-loop containing nucleotide triphosphate hydrolases"/>
    <property type="match status" value="1"/>
</dbReference>
<accession>A0A538U4T5</accession>
<dbReference type="InterPro" id="IPR045076">
    <property type="entry name" value="MutS"/>
</dbReference>
<dbReference type="InterPro" id="IPR036063">
    <property type="entry name" value="Smr_dom_sf"/>
</dbReference>
<dbReference type="InterPro" id="IPR005747">
    <property type="entry name" value="MutS2"/>
</dbReference>
<evidence type="ECO:0000256" key="6">
    <source>
        <dbReference type="ARBA" id="ARBA00023125"/>
    </source>
</evidence>
<dbReference type="Pfam" id="PF01713">
    <property type="entry name" value="Smr"/>
    <property type="match status" value="1"/>
</dbReference>
<keyword evidence="5" id="KW-0694">RNA-binding</keyword>
<dbReference type="InterPro" id="IPR002625">
    <property type="entry name" value="Smr_dom"/>
</dbReference>
<feature type="compositionally biased region" description="Basic and acidic residues" evidence="7">
    <location>
        <begin position="423"/>
        <end position="435"/>
    </location>
</feature>
<comment type="caution">
    <text evidence="9">The sequence shown here is derived from an EMBL/GenBank/DDBJ whole genome shotgun (WGS) entry which is preliminary data.</text>
</comment>
<dbReference type="PANTHER" id="PTHR48466">
    <property type="entry name" value="OS10G0509000 PROTEIN-RELATED"/>
    <property type="match status" value="1"/>
</dbReference>
<gene>
    <name evidence="9" type="ORF">E6K81_11485</name>
</gene>
<dbReference type="EMBL" id="VBPB01000196">
    <property type="protein sequence ID" value="TMQ70906.1"/>
    <property type="molecule type" value="Genomic_DNA"/>
</dbReference>
<dbReference type="PANTHER" id="PTHR48466:SF2">
    <property type="entry name" value="OS10G0509000 PROTEIN"/>
    <property type="match status" value="1"/>
</dbReference>
<keyword evidence="2" id="KW-0547">Nucleotide-binding</keyword>
<evidence type="ECO:0000256" key="4">
    <source>
        <dbReference type="ARBA" id="ARBA00022840"/>
    </source>
</evidence>
<dbReference type="SUPFAM" id="SSF52540">
    <property type="entry name" value="P-loop containing nucleoside triphosphate hydrolases"/>
    <property type="match status" value="1"/>
</dbReference>
<dbReference type="SMART" id="SM00463">
    <property type="entry name" value="SMR"/>
    <property type="match status" value="1"/>
</dbReference>
<evidence type="ECO:0000313" key="10">
    <source>
        <dbReference type="Proteomes" id="UP000319771"/>
    </source>
</evidence>
<dbReference type="Gene3D" id="3.30.1370.110">
    <property type="match status" value="1"/>
</dbReference>
<keyword evidence="4" id="KW-0067">ATP-binding</keyword>
<dbReference type="InterPro" id="IPR027417">
    <property type="entry name" value="P-loop_NTPase"/>
</dbReference>
<dbReference type="GO" id="GO:0006298">
    <property type="term" value="P:mismatch repair"/>
    <property type="evidence" value="ECO:0007669"/>
    <property type="project" value="InterPro"/>
</dbReference>
<keyword evidence="3" id="KW-0378">Hydrolase</keyword>
<feature type="domain" description="Smr" evidence="8">
    <location>
        <begin position="583"/>
        <end position="658"/>
    </location>
</feature>
<feature type="region of interest" description="Disordered" evidence="7">
    <location>
        <begin position="420"/>
        <end position="449"/>
    </location>
</feature>
<dbReference type="InterPro" id="IPR000432">
    <property type="entry name" value="DNA_mismatch_repair_MutS_C"/>
</dbReference>
<dbReference type="SUPFAM" id="SSF48334">
    <property type="entry name" value="DNA repair protein MutS, domain III"/>
    <property type="match status" value="1"/>
</dbReference>
<dbReference type="Proteomes" id="UP000319771">
    <property type="component" value="Unassembled WGS sequence"/>
</dbReference>
<dbReference type="SUPFAM" id="SSF160443">
    <property type="entry name" value="SMR domain-like"/>
    <property type="match status" value="1"/>
</dbReference>
<evidence type="ECO:0000256" key="1">
    <source>
        <dbReference type="ARBA" id="ARBA00022730"/>
    </source>
</evidence>
<dbReference type="GO" id="GO:0016887">
    <property type="term" value="F:ATP hydrolysis activity"/>
    <property type="evidence" value="ECO:0007669"/>
    <property type="project" value="InterPro"/>
</dbReference>
<reference evidence="9 10" key="1">
    <citation type="journal article" date="2019" name="Nat. Microbiol.">
        <title>Mediterranean grassland soil C-N compound turnover is dependent on rainfall and depth, and is mediated by genomically divergent microorganisms.</title>
        <authorList>
            <person name="Diamond S."/>
            <person name="Andeer P.F."/>
            <person name="Li Z."/>
            <person name="Crits-Christoph A."/>
            <person name="Burstein D."/>
            <person name="Anantharaman K."/>
            <person name="Lane K.R."/>
            <person name="Thomas B.C."/>
            <person name="Pan C."/>
            <person name="Northen T.R."/>
            <person name="Banfield J.F."/>
        </authorList>
    </citation>
    <scope>NUCLEOTIDE SEQUENCE [LARGE SCALE GENOMIC DNA]</scope>
    <source>
        <strain evidence="9">WS_11</strain>
    </source>
</reference>
<dbReference type="GO" id="GO:0030983">
    <property type="term" value="F:mismatched DNA binding"/>
    <property type="evidence" value="ECO:0007669"/>
    <property type="project" value="InterPro"/>
</dbReference>
<dbReference type="SMART" id="SM00534">
    <property type="entry name" value="MUTSac"/>
    <property type="match status" value="1"/>
</dbReference>
<dbReference type="GO" id="GO:0045910">
    <property type="term" value="P:negative regulation of DNA recombination"/>
    <property type="evidence" value="ECO:0007669"/>
    <property type="project" value="InterPro"/>
</dbReference>
<evidence type="ECO:0000313" key="9">
    <source>
        <dbReference type="EMBL" id="TMQ70906.1"/>
    </source>
</evidence>
<dbReference type="GO" id="GO:0019843">
    <property type="term" value="F:rRNA binding"/>
    <property type="evidence" value="ECO:0007669"/>
    <property type="project" value="UniProtKB-KW"/>
</dbReference>
<dbReference type="InterPro" id="IPR036187">
    <property type="entry name" value="DNA_mismatch_repair_MutS_sf"/>
</dbReference>
<name>A0A538U4T5_UNCEI</name>
<evidence type="ECO:0000256" key="7">
    <source>
        <dbReference type="SAM" id="MobiDB-lite"/>
    </source>
</evidence>
<keyword evidence="1" id="KW-0699">rRNA-binding</keyword>
<dbReference type="AlphaFoldDB" id="A0A538U4T5"/>
<dbReference type="PROSITE" id="PS00486">
    <property type="entry name" value="DNA_MISMATCH_REPAIR_2"/>
    <property type="match status" value="1"/>
</dbReference>
<dbReference type="PIRSF" id="PIRSF005814">
    <property type="entry name" value="MutS_YshD"/>
    <property type="match status" value="1"/>
</dbReference>
<protein>
    <recommendedName>
        <fullName evidence="8">Smr domain-containing protein</fullName>
    </recommendedName>
</protein>
<dbReference type="GO" id="GO:0140664">
    <property type="term" value="F:ATP-dependent DNA damage sensor activity"/>
    <property type="evidence" value="ECO:0007669"/>
    <property type="project" value="InterPro"/>
</dbReference>
<dbReference type="Pfam" id="PF00488">
    <property type="entry name" value="MutS_V"/>
    <property type="match status" value="1"/>
</dbReference>
<dbReference type="NCBIfam" id="TIGR01069">
    <property type="entry name" value="mutS2"/>
    <property type="match status" value="1"/>
</dbReference>
<dbReference type="GO" id="GO:0005524">
    <property type="term" value="F:ATP binding"/>
    <property type="evidence" value="ECO:0007669"/>
    <property type="project" value="UniProtKB-KW"/>
</dbReference>
<evidence type="ECO:0000259" key="8">
    <source>
        <dbReference type="PROSITE" id="PS50828"/>
    </source>
</evidence>
<feature type="region of interest" description="Disordered" evidence="7">
    <location>
        <begin position="634"/>
        <end position="658"/>
    </location>
</feature>
<proteinExistence type="predicted"/>
<keyword evidence="6" id="KW-0238">DNA-binding</keyword>
<evidence type="ECO:0000256" key="5">
    <source>
        <dbReference type="ARBA" id="ARBA00022884"/>
    </source>
</evidence>
<evidence type="ECO:0000256" key="3">
    <source>
        <dbReference type="ARBA" id="ARBA00022801"/>
    </source>
</evidence>
<sequence length="658" mass="70269">MDAIPALGALRDRLAATLEPDGRLRDSASPALKRLRGDLAAGEQRLQQQLMKWSAGFGADAYVTRHGDRFVALVPAAGFPRRRGIVHDVSGSGQSLFVEPLEACEANNRLLEVRSATGEEERRILRELSRAVVDAGEALRALEGALAHLDGLRARGRWAREFGGVALTPGGARLRLKQARHPLLRMAERDGGRAVVPLDLELGEASRVVLVSGPNMGGKTVLLKTVGLSVALSHAGFPVTADEGSEVPEIASMEVDLGDGQSVDQGLSSFAAHLQVLGRMAAAASPSSLLLCDELGAGTDPEEGAALGRALIEHFAGHGAWCVVTTHLGSLKRIAGQVPGVMNGSLEFDETTLTSRYRFLPGVPGASHALSVAERLGFPPALLDRARALTPDESRALERLIAELNQAHQRAREAEVSLTAARGEAERQAAEHRAAVESSRASLAEERRRVTREGEALLGRARELWQTVQREARRDEKSRTDAGRLREEIHALERDHDALRGPAPEVAPPPALTAGQRVRVLDLGVEAEIVSGPDAEGRVRLKRGAWNIESHASRLTAAAPPVAERRPVAGTWVPSDDPPPLQVDLRGMESDEALTTLDAGLDRAVLSGLSELRIVHGIGRGVLRAAVERHLRGHPQVAGQRPGEVGEGGRGVTVARMR</sequence>
<organism evidence="9 10">
    <name type="scientific">Eiseniibacteriota bacterium</name>
    <dbReference type="NCBI Taxonomy" id="2212470"/>
    <lineage>
        <taxon>Bacteria</taxon>
        <taxon>Candidatus Eiseniibacteriota</taxon>
    </lineage>
</organism>